<evidence type="ECO:0000259" key="1">
    <source>
        <dbReference type="Pfam" id="PF00775"/>
    </source>
</evidence>
<dbReference type="PANTHER" id="PTHR34315">
    <property type="match status" value="1"/>
</dbReference>
<sequence>MSGSSVPTSASSPVKAGVPLALTLRVFQIGESCTPLAGATVDVWHCDAQGDYSDVTDRTEGFDTVGQTWLRGYQVTDENGEVTFKTIYPGWYRGRAVHIHFKVRTSTSAGANYEFTSQLYFDDALSDRVFKQEPYVTGEAREILNANDMIFSDGGDQLLLALTESGAGLRRHVRPWARPHGRGHGRVRRRPGLPWWSGQQLAAT</sequence>
<reference evidence="2" key="1">
    <citation type="submission" date="2020-02" db="EMBL/GenBank/DDBJ databases">
        <authorList>
            <person name="Meier V. D."/>
        </authorList>
    </citation>
    <scope>NUCLEOTIDE SEQUENCE</scope>
    <source>
        <strain evidence="2">AVDCRST_MAG86</strain>
    </source>
</reference>
<accession>A0A6J4UTM6</accession>
<dbReference type="CDD" id="cd03457">
    <property type="entry name" value="intradiol_dioxygenase_like"/>
    <property type="match status" value="1"/>
</dbReference>
<feature type="domain" description="Intradiol ring-cleavage dioxygenases" evidence="1">
    <location>
        <begin position="15"/>
        <end position="138"/>
    </location>
</feature>
<dbReference type="PANTHER" id="PTHR34315:SF1">
    <property type="entry name" value="INTRADIOL RING-CLEAVAGE DIOXYGENASES DOMAIN-CONTAINING PROTEIN-RELATED"/>
    <property type="match status" value="1"/>
</dbReference>
<organism evidence="2">
    <name type="scientific">uncultured Truepera sp</name>
    <dbReference type="NCBI Taxonomy" id="543023"/>
    <lineage>
        <taxon>Bacteria</taxon>
        <taxon>Thermotogati</taxon>
        <taxon>Deinococcota</taxon>
        <taxon>Deinococci</taxon>
        <taxon>Trueperales</taxon>
        <taxon>Trueperaceae</taxon>
        <taxon>Truepera</taxon>
        <taxon>environmental samples</taxon>
    </lineage>
</organism>
<dbReference type="EMBL" id="CADCWP010000034">
    <property type="protein sequence ID" value="CAA9559487.1"/>
    <property type="molecule type" value="Genomic_DNA"/>
</dbReference>
<dbReference type="InterPro" id="IPR015889">
    <property type="entry name" value="Intradiol_dOase_core"/>
</dbReference>
<name>A0A6J4UTM6_9DEIN</name>
<dbReference type="GO" id="GO:0016702">
    <property type="term" value="F:oxidoreductase activity, acting on single donors with incorporation of molecular oxygen, incorporation of two atoms of oxygen"/>
    <property type="evidence" value="ECO:0007669"/>
    <property type="project" value="InterPro"/>
</dbReference>
<dbReference type="Gene3D" id="2.60.130.10">
    <property type="entry name" value="Aromatic compound dioxygenase"/>
    <property type="match status" value="1"/>
</dbReference>
<dbReference type="SUPFAM" id="SSF49482">
    <property type="entry name" value="Aromatic compound dioxygenase"/>
    <property type="match status" value="1"/>
</dbReference>
<keyword evidence="2" id="KW-0560">Oxidoreductase</keyword>
<proteinExistence type="predicted"/>
<evidence type="ECO:0000313" key="2">
    <source>
        <dbReference type="EMBL" id="CAA9559487.1"/>
    </source>
</evidence>
<protein>
    <submittedName>
        <fullName evidence="2">Dioxygenase</fullName>
    </submittedName>
</protein>
<keyword evidence="2" id="KW-0223">Dioxygenase</keyword>
<dbReference type="Pfam" id="PF00775">
    <property type="entry name" value="Dioxygenase_C"/>
    <property type="match status" value="1"/>
</dbReference>
<dbReference type="InterPro" id="IPR000627">
    <property type="entry name" value="Intradiol_dOase_C"/>
</dbReference>
<dbReference type="GO" id="GO:0008199">
    <property type="term" value="F:ferric iron binding"/>
    <property type="evidence" value="ECO:0007669"/>
    <property type="project" value="InterPro"/>
</dbReference>
<gene>
    <name evidence="2" type="ORF">AVDCRST_MAG86-487</name>
</gene>
<dbReference type="AlphaFoldDB" id="A0A6J4UTM6"/>